<evidence type="ECO:0000256" key="2">
    <source>
        <dbReference type="ARBA" id="ARBA00007646"/>
    </source>
</evidence>
<keyword evidence="5" id="KW-0539">Nucleus</keyword>
<dbReference type="SUPFAM" id="SSF47113">
    <property type="entry name" value="Histone-fold"/>
    <property type="match status" value="1"/>
</dbReference>
<keyword evidence="3" id="KW-0805">Transcription regulation</keyword>
<dbReference type="Gene3D" id="1.10.20.10">
    <property type="entry name" value="Histone, subunit A"/>
    <property type="match status" value="1"/>
</dbReference>
<evidence type="ECO:0000256" key="1">
    <source>
        <dbReference type="ARBA" id="ARBA00004123"/>
    </source>
</evidence>
<reference evidence="7 8" key="1">
    <citation type="submission" date="2019-07" db="EMBL/GenBank/DDBJ databases">
        <authorList>
            <person name="Jastrzebski P J."/>
            <person name="Paukszto L."/>
            <person name="Jastrzebski P J."/>
        </authorList>
    </citation>
    <scope>NUCLEOTIDE SEQUENCE [LARGE SCALE GENOMIC DNA]</scope>
    <source>
        <strain evidence="7 8">WMS-il1</strain>
    </source>
</reference>
<dbReference type="CDD" id="cd07979">
    <property type="entry name" value="HFD_TAF9"/>
    <property type="match status" value="1"/>
</dbReference>
<evidence type="ECO:0008006" key="9">
    <source>
        <dbReference type="Google" id="ProtNLM"/>
    </source>
</evidence>
<evidence type="ECO:0000256" key="4">
    <source>
        <dbReference type="ARBA" id="ARBA00023163"/>
    </source>
</evidence>
<feature type="compositionally biased region" description="Polar residues" evidence="6">
    <location>
        <begin position="227"/>
        <end position="247"/>
    </location>
</feature>
<evidence type="ECO:0000313" key="7">
    <source>
        <dbReference type="EMBL" id="VUZ51120.1"/>
    </source>
</evidence>
<gene>
    <name evidence="7" type="ORF">WMSIL1_LOCUS9840</name>
</gene>
<keyword evidence="4" id="KW-0804">Transcription</keyword>
<evidence type="ECO:0000256" key="6">
    <source>
        <dbReference type="SAM" id="MobiDB-lite"/>
    </source>
</evidence>
<comment type="subcellular location">
    <subcellularLocation>
        <location evidence="1">Nucleus</location>
    </subcellularLocation>
</comment>
<dbReference type="GO" id="GO:0051123">
    <property type="term" value="P:RNA polymerase II preinitiation complex assembly"/>
    <property type="evidence" value="ECO:0007669"/>
    <property type="project" value="TreeGrafter"/>
</dbReference>
<dbReference type="GO" id="GO:0000124">
    <property type="term" value="C:SAGA complex"/>
    <property type="evidence" value="ECO:0007669"/>
    <property type="project" value="TreeGrafter"/>
</dbReference>
<keyword evidence="8" id="KW-1185">Reference proteome</keyword>
<dbReference type="GO" id="GO:0005669">
    <property type="term" value="C:transcription factor TFIID complex"/>
    <property type="evidence" value="ECO:0007669"/>
    <property type="project" value="TreeGrafter"/>
</dbReference>
<sequence length="255" mass="27087">MSIENGDQTPDEMLPALSVIKSIFDDFGLTDLDDNVYIHVMDIISTYTGELLSDAKSIALASNHSQVNEDDIALSIEDKMDELVFTPLHRDLLLEYAEKINSQPLPPIKSGSTLRLAPDKFTTTAPNYAIVMDPGSKMLNHPLPVNISSRLVVPNTNAAPPQGNLSLYRVTNPSGVVPRPTLISGSTTGSTNPVGTLGDLSSSGIHVIGATQSASSSLIRVHSSNFGQPAQSQMSGGLPNSTSTASSLLRKFGEE</sequence>
<proteinExistence type="inferred from homology"/>
<evidence type="ECO:0000256" key="5">
    <source>
        <dbReference type="ARBA" id="ARBA00023242"/>
    </source>
</evidence>
<dbReference type="Proteomes" id="UP000321570">
    <property type="component" value="Unassembled WGS sequence"/>
</dbReference>
<name>A0A564YVE2_HYMDI</name>
<dbReference type="InterPro" id="IPR009072">
    <property type="entry name" value="Histone-fold"/>
</dbReference>
<feature type="region of interest" description="Disordered" evidence="6">
    <location>
        <begin position="227"/>
        <end position="255"/>
    </location>
</feature>
<comment type="similarity">
    <text evidence="2">Belongs to the TAF9 family.</text>
</comment>
<dbReference type="InterPro" id="IPR051431">
    <property type="entry name" value="TFIID_subunit_9"/>
</dbReference>
<dbReference type="Pfam" id="PF02291">
    <property type="entry name" value="TFIID-31kDa"/>
    <property type="match status" value="1"/>
</dbReference>
<dbReference type="AlphaFoldDB" id="A0A564YVE2"/>
<dbReference type="EMBL" id="CABIJS010000421">
    <property type="protein sequence ID" value="VUZ51120.1"/>
    <property type="molecule type" value="Genomic_DNA"/>
</dbReference>
<accession>A0A564YVE2</accession>
<dbReference type="GO" id="GO:0003713">
    <property type="term" value="F:transcription coactivator activity"/>
    <property type="evidence" value="ECO:0007669"/>
    <property type="project" value="TreeGrafter"/>
</dbReference>
<organism evidence="7 8">
    <name type="scientific">Hymenolepis diminuta</name>
    <name type="common">Rat tapeworm</name>
    <dbReference type="NCBI Taxonomy" id="6216"/>
    <lineage>
        <taxon>Eukaryota</taxon>
        <taxon>Metazoa</taxon>
        <taxon>Spiralia</taxon>
        <taxon>Lophotrochozoa</taxon>
        <taxon>Platyhelminthes</taxon>
        <taxon>Cestoda</taxon>
        <taxon>Eucestoda</taxon>
        <taxon>Cyclophyllidea</taxon>
        <taxon>Hymenolepididae</taxon>
        <taxon>Hymenolepis</taxon>
    </lineage>
</organism>
<dbReference type="GO" id="GO:0046982">
    <property type="term" value="F:protein heterodimerization activity"/>
    <property type="evidence" value="ECO:0007669"/>
    <property type="project" value="InterPro"/>
</dbReference>
<dbReference type="GO" id="GO:0016251">
    <property type="term" value="F:RNA polymerase II general transcription initiation factor activity"/>
    <property type="evidence" value="ECO:0007669"/>
    <property type="project" value="TreeGrafter"/>
</dbReference>
<dbReference type="PANTHER" id="PTHR48068">
    <property type="entry name" value="TAF9 RNA POLYMERASE II, TATA BOX-BINDING PROTEIN (TBP)-ASSOCIATED FACTOR"/>
    <property type="match status" value="1"/>
</dbReference>
<protein>
    <recommendedName>
        <fullName evidence="9">Transcription initiation factor TFIID subunit 9</fullName>
    </recommendedName>
</protein>
<dbReference type="PANTHER" id="PTHR48068:SF4">
    <property type="entry name" value="TATA-BOX BINDING PROTEIN ASSOCIATED FACTOR 9"/>
    <property type="match status" value="1"/>
</dbReference>
<evidence type="ECO:0000256" key="3">
    <source>
        <dbReference type="ARBA" id="ARBA00023015"/>
    </source>
</evidence>
<evidence type="ECO:0000313" key="8">
    <source>
        <dbReference type="Proteomes" id="UP000321570"/>
    </source>
</evidence>
<dbReference type="InterPro" id="IPR003162">
    <property type="entry name" value="TFIID-31"/>
</dbReference>